<reference evidence="2" key="1">
    <citation type="submission" date="2023-06" db="EMBL/GenBank/DDBJ databases">
        <title>Robiginitalea aurantiacus sp. nov. and Algoriphagus sediminis sp. nov., isolated from coastal sediment.</title>
        <authorList>
            <person name="Zhou Z.Y."/>
            <person name="An J."/>
            <person name="Jia Y.W."/>
            <person name="Du Z.J."/>
        </authorList>
    </citation>
    <scope>NUCLEOTIDE SEQUENCE</scope>
    <source>
        <strain evidence="2">C2-7</strain>
    </source>
</reference>
<feature type="transmembrane region" description="Helical" evidence="1">
    <location>
        <begin position="40"/>
        <end position="59"/>
    </location>
</feature>
<evidence type="ECO:0008006" key="4">
    <source>
        <dbReference type="Google" id="ProtNLM"/>
    </source>
</evidence>
<feature type="transmembrane region" description="Helical" evidence="1">
    <location>
        <begin position="96"/>
        <end position="119"/>
    </location>
</feature>
<dbReference type="EMBL" id="JAUEPH010000005">
    <property type="protein sequence ID" value="MDN3204907.1"/>
    <property type="molecule type" value="Genomic_DNA"/>
</dbReference>
<keyword evidence="1" id="KW-0472">Membrane</keyword>
<keyword evidence="3" id="KW-1185">Reference proteome</keyword>
<gene>
    <name evidence="2" type="ORF">QVH07_12145</name>
</gene>
<keyword evidence="1" id="KW-0812">Transmembrane</keyword>
<dbReference type="Proteomes" id="UP001171916">
    <property type="component" value="Unassembled WGS sequence"/>
</dbReference>
<evidence type="ECO:0000313" key="3">
    <source>
        <dbReference type="Proteomes" id="UP001171916"/>
    </source>
</evidence>
<feature type="transmembrane region" description="Helical" evidence="1">
    <location>
        <begin position="66"/>
        <end position="90"/>
    </location>
</feature>
<protein>
    <recommendedName>
        <fullName evidence="4">ATP synthase I chain</fullName>
    </recommendedName>
</protein>
<evidence type="ECO:0000256" key="1">
    <source>
        <dbReference type="SAM" id="Phobius"/>
    </source>
</evidence>
<organism evidence="2 3">
    <name type="scientific">Algoriphagus sediminis</name>
    <dbReference type="NCBI Taxonomy" id="3057113"/>
    <lineage>
        <taxon>Bacteria</taxon>
        <taxon>Pseudomonadati</taxon>
        <taxon>Bacteroidota</taxon>
        <taxon>Cytophagia</taxon>
        <taxon>Cytophagales</taxon>
        <taxon>Cyclobacteriaceae</taxon>
        <taxon>Algoriphagus</taxon>
    </lineage>
</organism>
<name>A0ABT7YEF0_9BACT</name>
<accession>A0ABT7YEF0</accession>
<keyword evidence="1" id="KW-1133">Transmembrane helix</keyword>
<comment type="caution">
    <text evidence="2">The sequence shown here is derived from an EMBL/GenBank/DDBJ whole genome shotgun (WGS) entry which is preliminary data.</text>
</comment>
<evidence type="ECO:0000313" key="2">
    <source>
        <dbReference type="EMBL" id="MDN3204907.1"/>
    </source>
</evidence>
<sequence length="127" mass="14530">MKLPSNLHIQFLLFAALVASLIAILNLLLPVIIHEEIWEIYAFLTIVSFLVGVLNGFLLKSFGDNFFQIMVLGMVLRFIASITFIGIYAWVGVENIILFIADFFVIFLFYLAFDIYTFISNLRPISK</sequence>
<feature type="transmembrane region" description="Helical" evidence="1">
    <location>
        <begin position="12"/>
        <end position="34"/>
    </location>
</feature>
<proteinExistence type="predicted"/>
<dbReference type="RefSeq" id="WP_290000736.1">
    <property type="nucleotide sequence ID" value="NZ_JAUEPH010000005.1"/>
</dbReference>